<accession>A0A811Q9U5</accession>
<reference evidence="2" key="1">
    <citation type="submission" date="2020-10" db="EMBL/GenBank/DDBJ databases">
        <authorList>
            <person name="Han B."/>
            <person name="Lu T."/>
            <person name="Zhao Q."/>
            <person name="Huang X."/>
            <person name="Zhao Y."/>
        </authorList>
    </citation>
    <scope>NUCLEOTIDE SEQUENCE</scope>
</reference>
<organism evidence="2 3">
    <name type="scientific">Miscanthus lutarioriparius</name>
    <dbReference type="NCBI Taxonomy" id="422564"/>
    <lineage>
        <taxon>Eukaryota</taxon>
        <taxon>Viridiplantae</taxon>
        <taxon>Streptophyta</taxon>
        <taxon>Embryophyta</taxon>
        <taxon>Tracheophyta</taxon>
        <taxon>Spermatophyta</taxon>
        <taxon>Magnoliopsida</taxon>
        <taxon>Liliopsida</taxon>
        <taxon>Poales</taxon>
        <taxon>Poaceae</taxon>
        <taxon>PACMAD clade</taxon>
        <taxon>Panicoideae</taxon>
        <taxon>Andropogonodae</taxon>
        <taxon>Andropogoneae</taxon>
        <taxon>Saccharinae</taxon>
        <taxon>Miscanthus</taxon>
    </lineage>
</organism>
<evidence type="ECO:0000313" key="3">
    <source>
        <dbReference type="Proteomes" id="UP000604825"/>
    </source>
</evidence>
<gene>
    <name evidence="2" type="ORF">NCGR_LOCUS36518</name>
</gene>
<proteinExistence type="predicted"/>
<dbReference type="Proteomes" id="UP000604825">
    <property type="component" value="Unassembled WGS sequence"/>
</dbReference>
<dbReference type="InterPro" id="IPR004158">
    <property type="entry name" value="DUF247_pln"/>
</dbReference>
<feature type="transmembrane region" description="Helical" evidence="1">
    <location>
        <begin position="638"/>
        <end position="659"/>
    </location>
</feature>
<dbReference type="EMBL" id="CAJGYO010000009">
    <property type="protein sequence ID" value="CAD6252871.1"/>
    <property type="molecule type" value="Genomic_DNA"/>
</dbReference>
<keyword evidence="1" id="KW-1133">Transmembrane helix</keyword>
<dbReference type="AlphaFoldDB" id="A0A811Q9U5"/>
<dbReference type="PANTHER" id="PTHR31549:SF32">
    <property type="match status" value="1"/>
</dbReference>
<sequence length="665" mass="75229">MNWTAEEAPADDAQEVWAPAVGHPALQYSSIVDIFGSSCSLQPPKKLFQERKKEFEDAYDAQFMKQKMHRYPPSIRALDDDGLYTVPRVVAIGPYHHYGGGHMKQAEQVKHAAACHCITESGGSVEEMYGAVISAANDSDARVLYHKDMMAGLGDDDCFLPMMFFDACFLVVDAVMNMCTAEPLERMKMFIASYSSGGQQQLVDYNYYAAAAQHHDPDPMETYMNSPEKLFQERQKEFMDDAKLMKTKMHRYPPSIQALGKWCTVPKVVAIGPYYHPEGHLQKAEKMKHVAAQYCIQEYKKVNKDNPGLSVRDMYDKVVSVAAKIDARGLYDKDAMAGFGYEDDFLPMMFYDACFLVIYMLLTSGTKFDQDLCDFFESNDNDIAHDIMLLENQIPLQVVDAVMKMCTPKPFQEMATFIAMWRDGFPHGRSATVLPVVWDQDYYNKAPHLLGLLRFYAVGKRSRNPKVTRSDIEKMKSISFSAGAIELAEMGIFLTANESTELPDMGIDRKWIIFAELSMAPLSLNDARASWLVNMAALELCTTPDFSDDKAEFEDSAVCSYLLLLCMLMHREEDVHELRTKGILRGGAGLNNKKTLNFFTSLQSLRTGSCYALVMIEIENYRNKRPWIKVYAFLYNNWKYIVAVVSAFGGFIGIITALMRLKGAH</sequence>
<comment type="caution">
    <text evidence="2">The sequence shown here is derived from an EMBL/GenBank/DDBJ whole genome shotgun (WGS) entry which is preliminary data.</text>
</comment>
<evidence type="ECO:0000313" key="2">
    <source>
        <dbReference type="EMBL" id="CAD6252871.1"/>
    </source>
</evidence>
<evidence type="ECO:0000256" key="1">
    <source>
        <dbReference type="SAM" id="Phobius"/>
    </source>
</evidence>
<keyword evidence="3" id="KW-1185">Reference proteome</keyword>
<protein>
    <submittedName>
        <fullName evidence="2">Uncharacterized protein</fullName>
    </submittedName>
</protein>
<keyword evidence="1" id="KW-0812">Transmembrane</keyword>
<dbReference type="Pfam" id="PF03140">
    <property type="entry name" value="DUF247"/>
    <property type="match status" value="2"/>
</dbReference>
<dbReference type="OrthoDB" id="676317at2759"/>
<dbReference type="PANTHER" id="PTHR31549">
    <property type="entry name" value="PROTEIN, PUTATIVE (DUF247)-RELATED-RELATED"/>
    <property type="match status" value="1"/>
</dbReference>
<keyword evidence="1" id="KW-0472">Membrane</keyword>
<name>A0A811Q9U5_9POAL</name>